<reference evidence="14 15" key="1">
    <citation type="submission" date="2012-06" db="EMBL/GenBank/DDBJ databases">
        <title>Finished chromosome of genome of Microcoleus sp. PCC 7113.</title>
        <authorList>
            <consortium name="US DOE Joint Genome Institute"/>
            <person name="Gugger M."/>
            <person name="Coursin T."/>
            <person name="Rippka R."/>
            <person name="Tandeau De Marsac N."/>
            <person name="Huntemann M."/>
            <person name="Wei C.-L."/>
            <person name="Han J."/>
            <person name="Detter J.C."/>
            <person name="Han C."/>
            <person name="Tapia R."/>
            <person name="Chen A."/>
            <person name="Kyrpides N."/>
            <person name="Mavromatis K."/>
            <person name="Markowitz V."/>
            <person name="Szeto E."/>
            <person name="Ivanova N."/>
            <person name="Pagani I."/>
            <person name="Pati A."/>
            <person name="Goodwin L."/>
            <person name="Nordberg H.P."/>
            <person name="Cantor M.N."/>
            <person name="Hua S.X."/>
            <person name="Woyke T."/>
            <person name="Kerfeld C.A."/>
        </authorList>
    </citation>
    <scope>NUCLEOTIDE SEQUENCE [LARGE SCALE GENOMIC DNA]</scope>
    <source>
        <strain evidence="14 15">PCC 7113</strain>
    </source>
</reference>
<dbReference type="GO" id="GO:0005886">
    <property type="term" value="C:plasma membrane"/>
    <property type="evidence" value="ECO:0007669"/>
    <property type="project" value="UniProtKB-SubCell"/>
</dbReference>
<dbReference type="eggNOG" id="COG1253">
    <property type="taxonomic scope" value="Bacteria"/>
</dbReference>
<dbReference type="PANTHER" id="PTHR43099:SF5">
    <property type="entry name" value="HLYC_CORC FAMILY TRANSPORTER"/>
    <property type="match status" value="1"/>
</dbReference>
<dbReference type="Pfam" id="PF01595">
    <property type="entry name" value="CNNM"/>
    <property type="match status" value="1"/>
</dbReference>
<evidence type="ECO:0000259" key="13">
    <source>
        <dbReference type="PROSITE" id="PS51846"/>
    </source>
</evidence>
<evidence type="ECO:0000256" key="3">
    <source>
        <dbReference type="ARBA" id="ARBA00022475"/>
    </source>
</evidence>
<keyword evidence="3" id="KW-1003">Cell membrane</keyword>
<feature type="transmembrane region" description="Helical" evidence="11">
    <location>
        <begin position="6"/>
        <end position="26"/>
    </location>
</feature>
<keyword evidence="4 10" id="KW-0812">Transmembrane</keyword>
<feature type="domain" description="CBS" evidence="12">
    <location>
        <begin position="281"/>
        <end position="337"/>
    </location>
</feature>
<dbReference type="FunFam" id="3.30.465.10:FF:000023">
    <property type="entry name" value="Magnesium and cobalt transporter"/>
    <property type="match status" value="1"/>
</dbReference>
<dbReference type="SMART" id="SM01091">
    <property type="entry name" value="CorC_HlyC"/>
    <property type="match status" value="1"/>
</dbReference>
<evidence type="ECO:0000313" key="15">
    <source>
        <dbReference type="Proteomes" id="UP000010471"/>
    </source>
</evidence>
<dbReference type="GO" id="GO:0050660">
    <property type="term" value="F:flavin adenine dinucleotide binding"/>
    <property type="evidence" value="ECO:0007669"/>
    <property type="project" value="InterPro"/>
</dbReference>
<protein>
    <submittedName>
        <fullName evidence="14">CBS domain-containing protein</fullName>
    </submittedName>
</protein>
<gene>
    <name evidence="14" type="ORF">Mic7113_2936</name>
</gene>
<keyword evidence="8 10" id="KW-0472">Membrane</keyword>
<dbReference type="Gene3D" id="3.30.465.10">
    <property type="match status" value="1"/>
</dbReference>
<keyword evidence="6 10" id="KW-1133">Transmembrane helix</keyword>
<dbReference type="Gene3D" id="3.10.580.10">
    <property type="entry name" value="CBS-domain"/>
    <property type="match status" value="1"/>
</dbReference>
<evidence type="ECO:0000259" key="12">
    <source>
        <dbReference type="PROSITE" id="PS51371"/>
    </source>
</evidence>
<feature type="transmembrane region" description="Helical" evidence="11">
    <location>
        <begin position="133"/>
        <end position="155"/>
    </location>
</feature>
<evidence type="ECO:0000256" key="6">
    <source>
        <dbReference type="ARBA" id="ARBA00022989"/>
    </source>
</evidence>
<dbReference type="Pfam" id="PF03471">
    <property type="entry name" value="CorC_HlyC"/>
    <property type="match status" value="1"/>
</dbReference>
<dbReference type="InterPro" id="IPR000644">
    <property type="entry name" value="CBS_dom"/>
</dbReference>
<sequence>MTFEILFILLLIIANGVFSMSETALVSARKARLQQLANEGDAKARTALEVANAPNRFLSTVQIGITLIGIMTGAFGGATIASKLVGILNLVPLLAPYSESLSLGIVIACITYLSLVIGELVPKRLALNSPERIALAVASPMSLLSRLTAPVVYLLSVSTDAVVRLLGIRTSTEPPITEEEIRVLIEQGTQAGMFKATEQEMLERVFNLEELRVNALMTPRRRLAWLDVDDSPEENRRKINNSVYSRFPVCSGSLDNVLGVVQIKDLFVCTSEGQPINLTASLRQPIVVPESINALKVLELFKQSGLHIALVVDEYDIVQGLVTLNDILEAIVGEVPSVDEQTEPQVVQRADGSWLLDGMLPIYELKERLDVEKLPGEEGGGYHTLGGFVISQVGHIPTSGNYFEWRQLRFEVVDMDGNRVDKVLVMPISKDSFGSRNALSG</sequence>
<dbReference type="InterPro" id="IPR036318">
    <property type="entry name" value="FAD-bd_PCMH-like_sf"/>
</dbReference>
<dbReference type="InterPro" id="IPR005170">
    <property type="entry name" value="Transptr-assoc_dom"/>
</dbReference>
<comment type="similarity">
    <text evidence="2">Belongs to the UPF0053 family.</text>
</comment>
<evidence type="ECO:0000256" key="9">
    <source>
        <dbReference type="PROSITE-ProRule" id="PRU00703"/>
    </source>
</evidence>
<dbReference type="AlphaFoldDB" id="K9WGR6"/>
<evidence type="ECO:0000256" key="4">
    <source>
        <dbReference type="ARBA" id="ARBA00022692"/>
    </source>
</evidence>
<dbReference type="SUPFAM" id="SSF54631">
    <property type="entry name" value="CBS-domain pair"/>
    <property type="match status" value="1"/>
</dbReference>
<evidence type="ECO:0000256" key="11">
    <source>
        <dbReference type="SAM" id="Phobius"/>
    </source>
</evidence>
<dbReference type="EMBL" id="CP003630">
    <property type="protein sequence ID" value="AFZ18712.1"/>
    <property type="molecule type" value="Genomic_DNA"/>
</dbReference>
<dbReference type="STRING" id="1173027.Mic7113_2936"/>
<dbReference type="Pfam" id="PF00571">
    <property type="entry name" value="CBS"/>
    <property type="match status" value="1"/>
</dbReference>
<evidence type="ECO:0000256" key="5">
    <source>
        <dbReference type="ARBA" id="ARBA00022737"/>
    </source>
</evidence>
<evidence type="ECO:0000256" key="7">
    <source>
        <dbReference type="ARBA" id="ARBA00023122"/>
    </source>
</evidence>
<dbReference type="KEGG" id="mic:Mic7113_2936"/>
<dbReference type="InterPro" id="IPR002550">
    <property type="entry name" value="CNNM"/>
</dbReference>
<keyword evidence="5" id="KW-0677">Repeat</keyword>
<evidence type="ECO:0000256" key="10">
    <source>
        <dbReference type="PROSITE-ProRule" id="PRU01193"/>
    </source>
</evidence>
<dbReference type="InterPro" id="IPR044751">
    <property type="entry name" value="Ion_transp-like_CBS"/>
</dbReference>
<dbReference type="SUPFAM" id="SSF56176">
    <property type="entry name" value="FAD-binding/transporter-associated domain-like"/>
    <property type="match status" value="1"/>
</dbReference>
<evidence type="ECO:0000313" key="14">
    <source>
        <dbReference type="EMBL" id="AFZ18712.1"/>
    </source>
</evidence>
<accession>K9WGR6</accession>
<dbReference type="PROSITE" id="PS51846">
    <property type="entry name" value="CNNM"/>
    <property type="match status" value="1"/>
</dbReference>
<feature type="transmembrane region" description="Helical" evidence="11">
    <location>
        <begin position="101"/>
        <end position="121"/>
    </location>
</feature>
<name>K9WGR6_9CYAN</name>
<dbReference type="InterPro" id="IPR046342">
    <property type="entry name" value="CBS_dom_sf"/>
</dbReference>
<dbReference type="CDD" id="cd04590">
    <property type="entry name" value="CBS_pair_CorC_HlyC_assoc"/>
    <property type="match status" value="1"/>
</dbReference>
<comment type="subcellular location">
    <subcellularLocation>
        <location evidence="1">Cell membrane</location>
        <topology evidence="1">Multi-pass membrane protein</topology>
    </subcellularLocation>
</comment>
<feature type="domain" description="CBS" evidence="12">
    <location>
        <begin position="217"/>
        <end position="276"/>
    </location>
</feature>
<feature type="domain" description="CNNM transmembrane" evidence="13">
    <location>
        <begin position="1"/>
        <end position="198"/>
    </location>
</feature>
<dbReference type="HOGENOM" id="CLU_015237_4_0_3"/>
<dbReference type="InterPro" id="IPR016169">
    <property type="entry name" value="FAD-bd_PCMH_sub2"/>
</dbReference>
<dbReference type="InterPro" id="IPR051676">
    <property type="entry name" value="UPF0053_domain"/>
</dbReference>
<dbReference type="Proteomes" id="UP000010471">
    <property type="component" value="Chromosome"/>
</dbReference>
<evidence type="ECO:0000256" key="8">
    <source>
        <dbReference type="ARBA" id="ARBA00023136"/>
    </source>
</evidence>
<dbReference type="SMART" id="SM00116">
    <property type="entry name" value="CBS"/>
    <property type="match status" value="1"/>
</dbReference>
<keyword evidence="15" id="KW-1185">Reference proteome</keyword>
<evidence type="ECO:0000256" key="2">
    <source>
        <dbReference type="ARBA" id="ARBA00006337"/>
    </source>
</evidence>
<organism evidence="14 15">
    <name type="scientific">Allocoleopsis franciscana PCC 7113</name>
    <dbReference type="NCBI Taxonomy" id="1173027"/>
    <lineage>
        <taxon>Bacteria</taxon>
        <taxon>Bacillati</taxon>
        <taxon>Cyanobacteriota</taxon>
        <taxon>Cyanophyceae</taxon>
        <taxon>Coleofasciculales</taxon>
        <taxon>Coleofasciculaceae</taxon>
        <taxon>Allocoleopsis</taxon>
        <taxon>Allocoleopsis franciscana</taxon>
    </lineage>
</organism>
<keyword evidence="7 9" id="KW-0129">CBS domain</keyword>
<dbReference type="PATRIC" id="fig|1173027.3.peg.3232"/>
<dbReference type="PROSITE" id="PS51371">
    <property type="entry name" value="CBS"/>
    <property type="match status" value="2"/>
</dbReference>
<dbReference type="PANTHER" id="PTHR43099">
    <property type="entry name" value="UPF0053 PROTEIN YRKA"/>
    <property type="match status" value="1"/>
</dbReference>
<feature type="transmembrane region" description="Helical" evidence="11">
    <location>
        <begin position="63"/>
        <end position="81"/>
    </location>
</feature>
<evidence type="ECO:0000256" key="1">
    <source>
        <dbReference type="ARBA" id="ARBA00004651"/>
    </source>
</evidence>
<proteinExistence type="inferred from homology"/>